<dbReference type="AlphaFoldDB" id="C7Q8A1"/>
<keyword evidence="1" id="KW-0812">Transmembrane</keyword>
<accession>C7Q8A1</accession>
<keyword evidence="1" id="KW-0472">Membrane</keyword>
<protein>
    <submittedName>
        <fullName evidence="2">Uncharacterized protein</fullName>
    </submittedName>
</protein>
<keyword evidence="3" id="KW-1185">Reference proteome</keyword>
<gene>
    <name evidence="2" type="ordered locus">Caci_7260</name>
</gene>
<dbReference type="HOGENOM" id="CLU_200599_0_0_11"/>
<keyword evidence="1" id="KW-1133">Transmembrane helix</keyword>
<evidence type="ECO:0000313" key="2">
    <source>
        <dbReference type="EMBL" id="ACU76089.1"/>
    </source>
</evidence>
<dbReference type="STRING" id="479433.Caci_7260"/>
<organism evidence="2 3">
    <name type="scientific">Catenulispora acidiphila (strain DSM 44928 / JCM 14897 / NBRC 102108 / NRRL B-24433 / ID139908)</name>
    <dbReference type="NCBI Taxonomy" id="479433"/>
    <lineage>
        <taxon>Bacteria</taxon>
        <taxon>Bacillati</taxon>
        <taxon>Actinomycetota</taxon>
        <taxon>Actinomycetes</taxon>
        <taxon>Catenulisporales</taxon>
        <taxon>Catenulisporaceae</taxon>
        <taxon>Catenulispora</taxon>
    </lineage>
</organism>
<dbReference type="EMBL" id="CP001700">
    <property type="protein sequence ID" value="ACU76089.1"/>
    <property type="molecule type" value="Genomic_DNA"/>
</dbReference>
<proteinExistence type="predicted"/>
<dbReference type="KEGG" id="cai:Caci_7260"/>
<evidence type="ECO:0000313" key="3">
    <source>
        <dbReference type="Proteomes" id="UP000000851"/>
    </source>
</evidence>
<dbReference type="Proteomes" id="UP000000851">
    <property type="component" value="Chromosome"/>
</dbReference>
<name>C7Q8A1_CATAD</name>
<reference evidence="2 3" key="1">
    <citation type="journal article" date="2009" name="Stand. Genomic Sci.">
        <title>Complete genome sequence of Catenulispora acidiphila type strain (ID 139908).</title>
        <authorList>
            <person name="Copeland A."/>
            <person name="Lapidus A."/>
            <person name="Glavina Del Rio T."/>
            <person name="Nolan M."/>
            <person name="Lucas S."/>
            <person name="Chen F."/>
            <person name="Tice H."/>
            <person name="Cheng J.F."/>
            <person name="Bruce D."/>
            <person name="Goodwin L."/>
            <person name="Pitluck S."/>
            <person name="Mikhailova N."/>
            <person name="Pati A."/>
            <person name="Ivanova N."/>
            <person name="Mavromatis K."/>
            <person name="Chen A."/>
            <person name="Palaniappan K."/>
            <person name="Chain P."/>
            <person name="Land M."/>
            <person name="Hauser L."/>
            <person name="Chang Y.J."/>
            <person name="Jeffries C.D."/>
            <person name="Chertkov O."/>
            <person name="Brettin T."/>
            <person name="Detter J.C."/>
            <person name="Han C."/>
            <person name="Ali Z."/>
            <person name="Tindall B.J."/>
            <person name="Goker M."/>
            <person name="Bristow J."/>
            <person name="Eisen J.A."/>
            <person name="Markowitz V."/>
            <person name="Hugenholtz P."/>
            <person name="Kyrpides N.C."/>
            <person name="Klenk H.P."/>
        </authorList>
    </citation>
    <scope>NUCLEOTIDE SEQUENCE [LARGE SCALE GENOMIC DNA]</scope>
    <source>
        <strain evidence="3">DSM 44928 / JCM 14897 / NBRC 102108 / NRRL B-24433 / ID139908</strain>
    </source>
</reference>
<feature type="transmembrane region" description="Helical" evidence="1">
    <location>
        <begin position="36"/>
        <end position="55"/>
    </location>
</feature>
<evidence type="ECO:0000256" key="1">
    <source>
        <dbReference type="SAM" id="Phobius"/>
    </source>
</evidence>
<dbReference type="InParanoid" id="C7Q8A1"/>
<sequence precursor="true">MLTSMSALATATQAAHVFLAEGTTPEKTHDGINPPLNGAIVLVVLLILLFVTTRLNKDR</sequence>